<dbReference type="AlphaFoldDB" id="N1QXX9"/>
<dbReference type="PANTHER" id="PTHR24071:SF18">
    <property type="entry name" value="GTP-BINDING NUCLEAR PROTEIN RAN-3"/>
    <property type="match status" value="1"/>
</dbReference>
<dbReference type="InterPro" id="IPR002041">
    <property type="entry name" value="Ran_GTPase"/>
</dbReference>
<protein>
    <submittedName>
        <fullName evidence="3">GTP-binding nuclear protein Ran-B1</fullName>
    </submittedName>
</protein>
<keyword evidence="2" id="KW-0342">GTP-binding</keyword>
<dbReference type="Pfam" id="PF08477">
    <property type="entry name" value="Roc"/>
    <property type="match status" value="1"/>
</dbReference>
<evidence type="ECO:0000313" key="3">
    <source>
        <dbReference type="EnsemblPlants" id="EMT13272"/>
    </source>
</evidence>
<dbReference type="GO" id="GO:0003924">
    <property type="term" value="F:GTPase activity"/>
    <property type="evidence" value="ECO:0007669"/>
    <property type="project" value="InterPro"/>
</dbReference>
<dbReference type="SUPFAM" id="SSF52540">
    <property type="entry name" value="P-loop containing nucleoside triphosphate hydrolases"/>
    <property type="match status" value="1"/>
</dbReference>
<evidence type="ECO:0000256" key="1">
    <source>
        <dbReference type="ARBA" id="ARBA00022741"/>
    </source>
</evidence>
<name>N1QXX9_AEGTA</name>
<keyword evidence="1" id="KW-0547">Nucleotide-binding</keyword>
<dbReference type="Gene3D" id="3.40.50.300">
    <property type="entry name" value="P-loop containing nucleotide triphosphate hydrolases"/>
    <property type="match status" value="1"/>
</dbReference>
<dbReference type="EnsemblPlants" id="EMT13272">
    <property type="protein sequence ID" value="EMT13272"/>
    <property type="gene ID" value="F775_32847"/>
</dbReference>
<dbReference type="GO" id="GO:0005634">
    <property type="term" value="C:nucleus"/>
    <property type="evidence" value="ECO:0007669"/>
    <property type="project" value="TreeGrafter"/>
</dbReference>
<dbReference type="PRINTS" id="PR00449">
    <property type="entry name" value="RASTRNSFRMNG"/>
</dbReference>
<dbReference type="GO" id="GO:0000054">
    <property type="term" value="P:ribosomal subunit export from nucleus"/>
    <property type="evidence" value="ECO:0007669"/>
    <property type="project" value="TreeGrafter"/>
</dbReference>
<accession>N1QXX9</accession>
<dbReference type="InterPro" id="IPR027417">
    <property type="entry name" value="P-loop_NTPase"/>
</dbReference>
<evidence type="ECO:0000256" key="2">
    <source>
        <dbReference type="ARBA" id="ARBA00023134"/>
    </source>
</evidence>
<dbReference type="GO" id="GO:0006606">
    <property type="term" value="P:protein import into nucleus"/>
    <property type="evidence" value="ECO:0007669"/>
    <property type="project" value="TreeGrafter"/>
</dbReference>
<dbReference type="GO" id="GO:0005737">
    <property type="term" value="C:cytoplasm"/>
    <property type="evidence" value="ECO:0007669"/>
    <property type="project" value="TreeGrafter"/>
</dbReference>
<organism evidence="3">
    <name type="scientific">Aegilops tauschii</name>
    <name type="common">Tausch's goatgrass</name>
    <name type="synonym">Aegilops squarrosa</name>
    <dbReference type="NCBI Taxonomy" id="37682"/>
    <lineage>
        <taxon>Eukaryota</taxon>
        <taxon>Viridiplantae</taxon>
        <taxon>Streptophyta</taxon>
        <taxon>Embryophyta</taxon>
        <taxon>Tracheophyta</taxon>
        <taxon>Spermatophyta</taxon>
        <taxon>Magnoliopsida</taxon>
        <taxon>Liliopsida</taxon>
        <taxon>Poales</taxon>
        <taxon>Poaceae</taxon>
        <taxon>BOP clade</taxon>
        <taxon>Pooideae</taxon>
        <taxon>Triticodae</taxon>
        <taxon>Triticeae</taxon>
        <taxon>Triticinae</taxon>
        <taxon>Aegilops</taxon>
    </lineage>
</organism>
<proteinExistence type="predicted"/>
<sequence>MGIMPPPSPSSGQRRGNDAMVLPNTPPVDYPTFKLILVGDGGTGKTTFVKRHVTGEFEKKYESTIGVEVRPLDFQTSHGKIRFYCWDIVWEFVALGIEIYAKVIIGFAAADVPVGGAAATFGGASATAPKGNLHQTLPHNSASKFCAPSPLFLNY</sequence>
<dbReference type="PANTHER" id="PTHR24071">
    <property type="entry name" value="RAN GTPASE"/>
    <property type="match status" value="1"/>
</dbReference>
<dbReference type="SMART" id="SM00175">
    <property type="entry name" value="RAB"/>
    <property type="match status" value="1"/>
</dbReference>
<reference evidence="3" key="1">
    <citation type="submission" date="2015-06" db="UniProtKB">
        <authorList>
            <consortium name="EnsemblPlants"/>
        </authorList>
    </citation>
    <scope>IDENTIFICATION</scope>
</reference>
<dbReference type="GO" id="GO:0005525">
    <property type="term" value="F:GTP binding"/>
    <property type="evidence" value="ECO:0007669"/>
    <property type="project" value="UniProtKB-KW"/>
</dbReference>